<protein>
    <submittedName>
        <fullName evidence="4">NlaIVM protein</fullName>
    </submittedName>
</protein>
<name>A0A813C9S9_9DINO</name>
<evidence type="ECO:0000256" key="1">
    <source>
        <dbReference type="ARBA" id="ARBA00022603"/>
    </source>
</evidence>
<keyword evidence="5" id="KW-1185">Reference proteome</keyword>
<evidence type="ECO:0000256" key="3">
    <source>
        <dbReference type="SAM" id="MobiDB-lite"/>
    </source>
</evidence>
<sequence>MAPIQRPDPVTGELRNVTLVTPPVSSGDRMVQPLTDYWRSAFKASDNDFSGKRQKLAPDGDGEASSAAAATVPPPAVPTDSHDEGAHDQKSDDATPTPTQQNPIDELMEQELIAELETQIISEEGRSVRNGNGSRNGSDADDNGDDTARDDNAAGLLSFDEMAQAKTIVACEIVTFKQKFIQKHALDCSSVNTFKGVCHMLQKTKPLCFILENVDSLESSANASNDDDKEPSKSNLEMIMAWLNELGYGVAVEKLRSDDFGLPQRRSRLYFFGLRRDSGVLAEPADDILSKVGERLLLLRKNAANPECFLHSEDDNMLDEELERLETRARSASASDKGDGMEPASAKDGVQWPLAQPAHLQRSPWFKFLTPREQEAVCFVELWNERRKRDGESQMAFVDLSQSLNRMVHSTYDSKVVPTILPQMRLWITQHKRWLLGSEMLAMQGIDVNEMDCIELSQPQMANLAGNA</sequence>
<gene>
    <name evidence="4" type="primary">nlaIVM</name>
    <name evidence="4" type="ORF">SNEC2469_LOCUS33927</name>
</gene>
<dbReference type="InterPro" id="IPR029063">
    <property type="entry name" value="SAM-dependent_MTases_sf"/>
</dbReference>
<reference evidence="4" key="1">
    <citation type="submission" date="2021-02" db="EMBL/GenBank/DDBJ databases">
        <authorList>
            <person name="Dougan E. K."/>
            <person name="Rhodes N."/>
            <person name="Thang M."/>
            <person name="Chan C."/>
        </authorList>
    </citation>
    <scope>NUCLEOTIDE SEQUENCE</scope>
</reference>
<keyword evidence="1" id="KW-0489">Methyltransferase</keyword>
<evidence type="ECO:0000256" key="2">
    <source>
        <dbReference type="ARBA" id="ARBA00022679"/>
    </source>
</evidence>
<comment type="caution">
    <text evidence="4">The sequence shown here is derived from an EMBL/GenBank/DDBJ whole genome shotgun (WGS) entry which is preliminary data.</text>
</comment>
<dbReference type="Proteomes" id="UP000601435">
    <property type="component" value="Unassembled WGS sequence"/>
</dbReference>
<organism evidence="4 5">
    <name type="scientific">Symbiodinium necroappetens</name>
    <dbReference type="NCBI Taxonomy" id="1628268"/>
    <lineage>
        <taxon>Eukaryota</taxon>
        <taxon>Sar</taxon>
        <taxon>Alveolata</taxon>
        <taxon>Dinophyceae</taxon>
        <taxon>Suessiales</taxon>
        <taxon>Symbiodiniaceae</taxon>
        <taxon>Symbiodinium</taxon>
    </lineage>
</organism>
<evidence type="ECO:0000313" key="4">
    <source>
        <dbReference type="EMBL" id="CAE7940539.1"/>
    </source>
</evidence>
<feature type="region of interest" description="Disordered" evidence="3">
    <location>
        <begin position="121"/>
        <end position="149"/>
    </location>
</feature>
<dbReference type="PRINTS" id="PR00105">
    <property type="entry name" value="C5METTRFRASE"/>
</dbReference>
<feature type="compositionally biased region" description="Low complexity" evidence="3">
    <location>
        <begin position="128"/>
        <end position="137"/>
    </location>
</feature>
<accession>A0A813C9S9</accession>
<dbReference type="Gene3D" id="3.40.50.150">
    <property type="entry name" value="Vaccinia Virus protein VP39"/>
    <property type="match status" value="1"/>
</dbReference>
<keyword evidence="2" id="KW-0808">Transferase</keyword>
<dbReference type="GO" id="GO:0032259">
    <property type="term" value="P:methylation"/>
    <property type="evidence" value="ECO:0007669"/>
    <property type="project" value="UniProtKB-KW"/>
</dbReference>
<feature type="region of interest" description="Disordered" evidence="3">
    <location>
        <begin position="1"/>
        <end position="30"/>
    </location>
</feature>
<feature type="region of interest" description="Disordered" evidence="3">
    <location>
        <begin position="43"/>
        <end position="102"/>
    </location>
</feature>
<dbReference type="Pfam" id="PF00145">
    <property type="entry name" value="DNA_methylase"/>
    <property type="match status" value="1"/>
</dbReference>
<feature type="compositionally biased region" description="Low complexity" evidence="3">
    <location>
        <begin position="57"/>
        <end position="71"/>
    </location>
</feature>
<dbReference type="OrthoDB" id="423816at2759"/>
<evidence type="ECO:0000313" key="5">
    <source>
        <dbReference type="Proteomes" id="UP000601435"/>
    </source>
</evidence>
<proteinExistence type="predicted"/>
<feature type="compositionally biased region" description="Basic and acidic residues" evidence="3">
    <location>
        <begin position="80"/>
        <end position="93"/>
    </location>
</feature>
<dbReference type="SUPFAM" id="SSF53335">
    <property type="entry name" value="S-adenosyl-L-methionine-dependent methyltransferases"/>
    <property type="match status" value="1"/>
</dbReference>
<dbReference type="GO" id="GO:0008168">
    <property type="term" value="F:methyltransferase activity"/>
    <property type="evidence" value="ECO:0007669"/>
    <property type="project" value="UniProtKB-KW"/>
</dbReference>
<dbReference type="AlphaFoldDB" id="A0A813C9S9"/>
<dbReference type="EMBL" id="CAJNJA010091597">
    <property type="protein sequence ID" value="CAE7940539.1"/>
    <property type="molecule type" value="Genomic_DNA"/>
</dbReference>
<dbReference type="InterPro" id="IPR001525">
    <property type="entry name" value="C5_MeTfrase"/>
</dbReference>
<feature type="non-terminal residue" evidence="4">
    <location>
        <position position="468"/>
    </location>
</feature>